<dbReference type="InterPro" id="IPR026572">
    <property type="entry name" value="TMEM267"/>
</dbReference>
<feature type="transmembrane region" description="Helical" evidence="6">
    <location>
        <begin position="37"/>
        <end position="54"/>
    </location>
</feature>
<feature type="transmembrane region" description="Helical" evidence="6">
    <location>
        <begin position="107"/>
        <end position="125"/>
    </location>
</feature>
<gene>
    <name evidence="8" type="ORF">O3M35_003139</name>
</gene>
<dbReference type="Pfam" id="PF04307">
    <property type="entry name" value="YdjM"/>
    <property type="match status" value="1"/>
</dbReference>
<evidence type="ECO:0000256" key="7">
    <source>
        <dbReference type="SAM" id="SignalP"/>
    </source>
</evidence>
<comment type="subcellular location">
    <subcellularLocation>
        <location evidence="1">Membrane</location>
        <topology evidence="1">Multi-pass membrane protein</topology>
    </subcellularLocation>
</comment>
<feature type="chain" id="PRO_5043519665" description="Transmembrane protein 267" evidence="7">
    <location>
        <begin position="19"/>
        <end position="206"/>
    </location>
</feature>
<evidence type="ECO:0000256" key="4">
    <source>
        <dbReference type="ARBA" id="ARBA00022989"/>
    </source>
</evidence>
<dbReference type="Proteomes" id="UP001461498">
    <property type="component" value="Unassembled WGS sequence"/>
</dbReference>
<reference evidence="8 9" key="1">
    <citation type="submission" date="2022-12" db="EMBL/GenBank/DDBJ databases">
        <title>Chromosome-level genome assembly of true bugs.</title>
        <authorList>
            <person name="Ma L."/>
            <person name="Li H."/>
        </authorList>
    </citation>
    <scope>NUCLEOTIDE SEQUENCE [LARGE SCALE GENOMIC DNA]</scope>
    <source>
        <strain evidence="8">Lab_2022b</strain>
    </source>
</reference>
<feature type="signal peptide" evidence="7">
    <location>
        <begin position="1"/>
        <end position="18"/>
    </location>
</feature>
<evidence type="ECO:0000256" key="6">
    <source>
        <dbReference type="SAM" id="Phobius"/>
    </source>
</evidence>
<proteinExistence type="predicted"/>
<organism evidence="8 9">
    <name type="scientific">Rhynocoris fuscipes</name>
    <dbReference type="NCBI Taxonomy" id="488301"/>
    <lineage>
        <taxon>Eukaryota</taxon>
        <taxon>Metazoa</taxon>
        <taxon>Ecdysozoa</taxon>
        <taxon>Arthropoda</taxon>
        <taxon>Hexapoda</taxon>
        <taxon>Insecta</taxon>
        <taxon>Pterygota</taxon>
        <taxon>Neoptera</taxon>
        <taxon>Paraneoptera</taxon>
        <taxon>Hemiptera</taxon>
        <taxon>Heteroptera</taxon>
        <taxon>Panheteroptera</taxon>
        <taxon>Cimicomorpha</taxon>
        <taxon>Reduviidae</taxon>
        <taxon>Harpactorinae</taxon>
        <taxon>Harpactorini</taxon>
        <taxon>Rhynocoris</taxon>
    </lineage>
</organism>
<dbReference type="EMBL" id="JAPXFL010000012">
    <property type="protein sequence ID" value="KAK9498523.1"/>
    <property type="molecule type" value="Genomic_DNA"/>
</dbReference>
<keyword evidence="7" id="KW-0732">Signal</keyword>
<evidence type="ECO:0000256" key="5">
    <source>
        <dbReference type="ARBA" id="ARBA00023136"/>
    </source>
</evidence>
<evidence type="ECO:0000256" key="3">
    <source>
        <dbReference type="ARBA" id="ARBA00022692"/>
    </source>
</evidence>
<accession>A0AAW1CI20</accession>
<evidence type="ECO:0000256" key="2">
    <source>
        <dbReference type="ARBA" id="ARBA00013977"/>
    </source>
</evidence>
<evidence type="ECO:0000256" key="1">
    <source>
        <dbReference type="ARBA" id="ARBA00004141"/>
    </source>
</evidence>
<dbReference type="AlphaFoldDB" id="A0AAW1CI20"/>
<dbReference type="GO" id="GO:0016020">
    <property type="term" value="C:membrane"/>
    <property type="evidence" value="ECO:0007669"/>
    <property type="project" value="UniProtKB-SubCell"/>
</dbReference>
<dbReference type="PANTHER" id="PTHR13628:SF1">
    <property type="entry name" value="TRANSMEMBRANE PROTEIN 267"/>
    <property type="match status" value="1"/>
</dbReference>
<comment type="caution">
    <text evidence="8">The sequence shown here is derived from an EMBL/GenBank/DDBJ whole genome shotgun (WGS) entry which is preliminary data.</text>
</comment>
<keyword evidence="3 6" id="KW-0812">Transmembrane</keyword>
<dbReference type="InterPro" id="IPR007404">
    <property type="entry name" value="YdjM-like"/>
</dbReference>
<keyword evidence="4 6" id="KW-1133">Transmembrane helix</keyword>
<protein>
    <recommendedName>
        <fullName evidence="2">Transmembrane protein 267</fullName>
    </recommendedName>
</protein>
<evidence type="ECO:0000313" key="8">
    <source>
        <dbReference type="EMBL" id="KAK9498523.1"/>
    </source>
</evidence>
<name>A0AAW1CI20_9HEMI</name>
<keyword evidence="9" id="KW-1185">Reference proteome</keyword>
<keyword evidence="5 6" id="KW-0472">Membrane</keyword>
<evidence type="ECO:0000313" key="9">
    <source>
        <dbReference type="Proteomes" id="UP001461498"/>
    </source>
</evidence>
<sequence>MLCCLILTFSICLTALLGDAILNVIRLPISRAFTDSLTHGLIGLITWIVVVQLYRGKFLVSKTFEVILSGFIASAIDVDHFIYNRSFDINEALHLGEHRPIFHSTSLLIVSTVVPYIFSLVYRIFWLNRLSWIILVSGMSHHIRDATRRGLWFYPIGSTKPLPKYLYIALLGILPHASFYLDTYIGKKFQILHKNTILRYIPYEEV</sequence>
<dbReference type="PANTHER" id="PTHR13628">
    <property type="entry name" value="TRANSMEMBRANE PROTEIN 267"/>
    <property type="match status" value="1"/>
</dbReference>